<organism evidence="1 2">
    <name type="scientific">Methanolacinia petrolearia (strain DSM 11571 / OCM 486 / SEBR 4847)</name>
    <name type="common">Methanoplanus petrolearius</name>
    <dbReference type="NCBI Taxonomy" id="679926"/>
    <lineage>
        <taxon>Archaea</taxon>
        <taxon>Methanobacteriati</taxon>
        <taxon>Methanobacteriota</taxon>
        <taxon>Stenosarchaea group</taxon>
        <taxon>Methanomicrobia</taxon>
        <taxon>Methanomicrobiales</taxon>
        <taxon>Methanomicrobiaceae</taxon>
        <taxon>Methanolacinia</taxon>
    </lineage>
</organism>
<name>E1RF70_METP4</name>
<dbReference type="AlphaFoldDB" id="E1RF70"/>
<dbReference type="EMBL" id="CP002117">
    <property type="protein sequence ID" value="ADN35018.1"/>
    <property type="molecule type" value="Genomic_DNA"/>
</dbReference>
<accession>E1RF70</accession>
<evidence type="ECO:0000313" key="1">
    <source>
        <dbReference type="EMBL" id="ADN35018.1"/>
    </source>
</evidence>
<dbReference type="eggNOG" id="arCOG02559">
    <property type="taxonomic scope" value="Archaea"/>
</dbReference>
<protein>
    <submittedName>
        <fullName evidence="1">Uncharacterized protein</fullName>
    </submittedName>
</protein>
<reference evidence="1 2" key="1">
    <citation type="journal article" date="2010" name="Stand. Genomic Sci.">
        <title>Complete genome sequence of Methanoplanus petrolearius type strain (SEBR 4847).</title>
        <authorList>
            <person name="Brambilla E."/>
            <person name="Djao O.D."/>
            <person name="Daligault H."/>
            <person name="Lapidus A."/>
            <person name="Lucas S."/>
            <person name="Hammon N."/>
            <person name="Nolan M."/>
            <person name="Tice H."/>
            <person name="Cheng J.F."/>
            <person name="Han C."/>
            <person name="Tapia R."/>
            <person name="Goodwin L."/>
            <person name="Pitluck S."/>
            <person name="Liolios K."/>
            <person name="Ivanova N."/>
            <person name="Mavromatis K."/>
            <person name="Mikhailova N."/>
            <person name="Pati A."/>
            <person name="Chen A."/>
            <person name="Palaniappan K."/>
            <person name="Land M."/>
            <person name="Hauser L."/>
            <person name="Chang Y.J."/>
            <person name="Jeffries C.D."/>
            <person name="Rohde M."/>
            <person name="Spring S."/>
            <person name="Sikorski J."/>
            <person name="Goker M."/>
            <person name="Woyke T."/>
            <person name="Bristow J."/>
            <person name="Eisen J.A."/>
            <person name="Markowitz V."/>
            <person name="Hugenholtz P."/>
            <person name="Kyrpides N.C."/>
            <person name="Klenk H.P."/>
        </authorList>
    </citation>
    <scope>NUCLEOTIDE SEQUENCE [LARGE SCALE GENOMIC DNA]</scope>
    <source>
        <strain evidence="2">DSM 11571 / OCM 486 / SEBR 4847</strain>
    </source>
</reference>
<dbReference type="STRING" id="679926.Mpet_0240"/>
<dbReference type="KEGG" id="mpi:Mpet_0240"/>
<dbReference type="SUPFAM" id="SSF50998">
    <property type="entry name" value="Quinoprotein alcohol dehydrogenase-like"/>
    <property type="match status" value="1"/>
</dbReference>
<evidence type="ECO:0000313" key="2">
    <source>
        <dbReference type="Proteomes" id="UP000006565"/>
    </source>
</evidence>
<dbReference type="HOGENOM" id="CLU_675463_0_0_2"/>
<proteinExistence type="predicted"/>
<gene>
    <name evidence="1" type="ordered locus">Mpet_0240</name>
</gene>
<keyword evidence="2" id="KW-1185">Reference proteome</keyword>
<dbReference type="Proteomes" id="UP000006565">
    <property type="component" value="Chromosome"/>
</dbReference>
<sequence>MQKPDKSEFYPNFFPNFLKPNMNLKTIFCILALFGLIAITGCTEPYITDAEAVVIKISPDGEKISETVITCPNIYHASSYIQTSAVEISGDGSLVIVQYPNRTTELITRAIIIDNDGKLIKDTVFPAIDNDIFDLIALENDTVVALSEDGMLYSFSLNGDLISETSVYELDGDITNSGYPFASAAPASENSIILAGEDKKPGYVQVLNISPEEKTVRETRIKIGGMPWVHKVVQTDDGDFLIGGSYSDSESFPLSRPWIAKTDDEGSLLWEHKLGNVGDGFLGFYESEVGEYHIIYASSITDEKGSTRDQYIEAIVDNSGNLVSTTNDTILKYPSLISKDGLVFTETISGTDGGKKLHIIKTNAEGETEWDSLYELTESSATSSSIGSGIVQTADGGYLITGARYYY</sequence>
<dbReference type="InterPro" id="IPR011047">
    <property type="entry name" value="Quinoprotein_ADH-like_sf"/>
</dbReference>